<keyword evidence="1" id="KW-1133">Transmembrane helix</keyword>
<accession>A0ABV2NHM9</accession>
<keyword evidence="3" id="KW-1185">Reference proteome</keyword>
<evidence type="ECO:0000256" key="1">
    <source>
        <dbReference type="SAM" id="Phobius"/>
    </source>
</evidence>
<dbReference type="Proteomes" id="UP001549119">
    <property type="component" value="Unassembled WGS sequence"/>
</dbReference>
<dbReference type="GeneID" id="51929711"/>
<reference evidence="2 3" key="1">
    <citation type="submission" date="2024-06" db="EMBL/GenBank/DDBJ databases">
        <title>Genomics of switchgrass bacterial isolates.</title>
        <authorList>
            <person name="Shade A."/>
        </authorList>
    </citation>
    <scope>NUCLEOTIDE SEQUENCE [LARGE SCALE GENOMIC DNA]</scope>
    <source>
        <strain evidence="2 3">PvP084</strain>
    </source>
</reference>
<dbReference type="EMBL" id="JBEPNW010000002">
    <property type="protein sequence ID" value="MET3865992.1"/>
    <property type="molecule type" value="Genomic_DNA"/>
</dbReference>
<protein>
    <submittedName>
        <fullName evidence="2">ABC-type transport system involved in cytochrome bd biosynthesis fused ATPase/permease subunit</fullName>
    </submittedName>
</protein>
<gene>
    <name evidence="2" type="ORF">ABIC20_003301</name>
</gene>
<dbReference type="RefSeq" id="WP_012321096.1">
    <property type="nucleotide sequence ID" value="NZ_BJXP01000092.1"/>
</dbReference>
<evidence type="ECO:0000313" key="3">
    <source>
        <dbReference type="Proteomes" id="UP001549119"/>
    </source>
</evidence>
<keyword evidence="1" id="KW-0812">Transmembrane</keyword>
<comment type="caution">
    <text evidence="2">The sequence shown here is derived from an EMBL/GenBank/DDBJ whole genome shotgun (WGS) entry which is preliminary data.</text>
</comment>
<sequence length="57" mass="6104">MAHIETVSVQDQSTRPWMDRFLTMIMVAGGVATVAWIAAILVAGWQMAAVLMGLSAV</sequence>
<feature type="transmembrane region" description="Helical" evidence="1">
    <location>
        <begin position="21"/>
        <end position="45"/>
    </location>
</feature>
<organism evidence="2 3">
    <name type="scientific">Methylobacterium radiotolerans</name>
    <dbReference type="NCBI Taxonomy" id="31998"/>
    <lineage>
        <taxon>Bacteria</taxon>
        <taxon>Pseudomonadati</taxon>
        <taxon>Pseudomonadota</taxon>
        <taxon>Alphaproteobacteria</taxon>
        <taxon>Hyphomicrobiales</taxon>
        <taxon>Methylobacteriaceae</taxon>
        <taxon>Methylobacterium</taxon>
    </lineage>
</organism>
<name>A0ABV2NHM9_9HYPH</name>
<proteinExistence type="predicted"/>
<evidence type="ECO:0000313" key="2">
    <source>
        <dbReference type="EMBL" id="MET3865992.1"/>
    </source>
</evidence>
<keyword evidence="1" id="KW-0472">Membrane</keyword>